<feature type="transmembrane region" description="Helical" evidence="9">
    <location>
        <begin position="234"/>
        <end position="256"/>
    </location>
</feature>
<accession>A0A819CNZ6</accession>
<dbReference type="PANTHER" id="PTHR24228:SF59">
    <property type="entry name" value="NEUROPEPTIDE RECEPTOR 15"/>
    <property type="match status" value="1"/>
</dbReference>
<evidence type="ECO:0000256" key="6">
    <source>
        <dbReference type="ARBA" id="ARBA00023136"/>
    </source>
</evidence>
<evidence type="ECO:0000256" key="4">
    <source>
        <dbReference type="ARBA" id="ARBA00022989"/>
    </source>
</evidence>
<keyword evidence="4 9" id="KW-1133">Transmembrane helix</keyword>
<name>A0A819CNZ6_9BILA</name>
<dbReference type="SUPFAM" id="SSF81321">
    <property type="entry name" value="Family A G protein-coupled receptor-like"/>
    <property type="match status" value="1"/>
</dbReference>
<dbReference type="InterPro" id="IPR017452">
    <property type="entry name" value="GPCR_Rhodpsn_7TM"/>
</dbReference>
<evidence type="ECO:0000256" key="8">
    <source>
        <dbReference type="ARBA" id="ARBA00023224"/>
    </source>
</evidence>
<evidence type="ECO:0000256" key="1">
    <source>
        <dbReference type="ARBA" id="ARBA00004651"/>
    </source>
</evidence>
<evidence type="ECO:0000256" key="5">
    <source>
        <dbReference type="ARBA" id="ARBA00023040"/>
    </source>
</evidence>
<feature type="transmembrane region" description="Helical" evidence="9">
    <location>
        <begin position="262"/>
        <end position="285"/>
    </location>
</feature>
<feature type="transmembrane region" description="Helical" evidence="9">
    <location>
        <begin position="178"/>
        <end position="201"/>
    </location>
</feature>
<dbReference type="Proteomes" id="UP000663881">
    <property type="component" value="Unassembled WGS sequence"/>
</dbReference>
<dbReference type="AlphaFoldDB" id="A0A819CNZ6"/>
<keyword evidence="2" id="KW-1003">Cell membrane</keyword>
<dbReference type="GO" id="GO:0004930">
    <property type="term" value="F:G protein-coupled receptor activity"/>
    <property type="evidence" value="ECO:0007669"/>
    <property type="project" value="UniProtKB-KW"/>
</dbReference>
<dbReference type="EMBL" id="CAJNON010000136">
    <property type="protein sequence ID" value="CAF1018553.1"/>
    <property type="molecule type" value="Genomic_DNA"/>
</dbReference>
<keyword evidence="3 9" id="KW-0812">Transmembrane</keyword>
<dbReference type="CDD" id="cd00637">
    <property type="entry name" value="7tm_classA_rhodopsin-like"/>
    <property type="match status" value="1"/>
</dbReference>
<gene>
    <name evidence="12" type="ORF">OKA104_LOCUS19685</name>
    <name evidence="11" type="ORF">VCS650_LOCUS15664</name>
</gene>
<evidence type="ECO:0000256" key="9">
    <source>
        <dbReference type="SAM" id="Phobius"/>
    </source>
</evidence>
<evidence type="ECO:0000313" key="13">
    <source>
        <dbReference type="Proteomes" id="UP000663881"/>
    </source>
</evidence>
<keyword evidence="6 9" id="KW-0472">Membrane</keyword>
<feature type="domain" description="G-protein coupled receptors family 1 profile" evidence="10">
    <location>
        <begin position="36"/>
        <end position="290"/>
    </location>
</feature>
<dbReference type="PROSITE" id="PS50262">
    <property type="entry name" value="G_PROTEIN_RECEP_F1_2"/>
    <property type="match status" value="1"/>
</dbReference>
<dbReference type="GO" id="GO:0005886">
    <property type="term" value="C:plasma membrane"/>
    <property type="evidence" value="ECO:0007669"/>
    <property type="project" value="UniProtKB-SubCell"/>
</dbReference>
<feature type="transmembrane region" description="Helical" evidence="9">
    <location>
        <begin position="139"/>
        <end position="158"/>
    </location>
</feature>
<feature type="transmembrane region" description="Helical" evidence="9">
    <location>
        <begin position="20"/>
        <end position="43"/>
    </location>
</feature>
<feature type="transmembrane region" description="Helical" evidence="9">
    <location>
        <begin position="55"/>
        <end position="78"/>
    </location>
</feature>
<dbReference type="PANTHER" id="PTHR24228">
    <property type="entry name" value="B2 BRADYKININ RECEPTOR/ANGIOTENSIN II RECEPTOR"/>
    <property type="match status" value="1"/>
</dbReference>
<keyword evidence="8" id="KW-0807">Transducer</keyword>
<dbReference type="Gene3D" id="1.20.1070.10">
    <property type="entry name" value="Rhodopsin 7-helix transmembrane proteins"/>
    <property type="match status" value="1"/>
</dbReference>
<evidence type="ECO:0000256" key="7">
    <source>
        <dbReference type="ARBA" id="ARBA00023170"/>
    </source>
</evidence>
<evidence type="ECO:0000313" key="11">
    <source>
        <dbReference type="EMBL" id="CAF1018553.1"/>
    </source>
</evidence>
<dbReference type="EMBL" id="CAJOAY010001280">
    <property type="protein sequence ID" value="CAF3821130.1"/>
    <property type="molecule type" value="Genomic_DNA"/>
</dbReference>
<comment type="subcellular location">
    <subcellularLocation>
        <location evidence="1">Cell membrane</location>
        <topology evidence="1">Multi-pass membrane protein</topology>
    </subcellularLocation>
</comment>
<evidence type="ECO:0000256" key="3">
    <source>
        <dbReference type="ARBA" id="ARBA00022692"/>
    </source>
</evidence>
<protein>
    <recommendedName>
        <fullName evidence="10">G-protein coupled receptors family 1 profile domain-containing protein</fullName>
    </recommendedName>
</protein>
<sequence length="322" mass="36783">MDMTNFMNDSTLIETEVWFLPFDIISIISTSLSIILGLLYLFIVIKHKTYSPVQMLLVCNSSVAIILLSCILLNMAIFTLQHDLQKSSEKTISFCIILAFLVYGTDGLQNYSYLLTAVYQYISVVYPTKIIWRTVKTQFSLIIIIWVICILYSLPLLLTGQITYNIDNQICQMPLRLSLPIVFVSAIIYMIPNSGILGVYIKLTRYVQQMSSRTVSNNTLFHARRELRLVQRTFVLTNTLIVLGLPFMIFVLMSFFTPPPKYHFRIAFLCADISVLVVIIIGYCFTPNIKTIIRKILSRSTPVEPMTIRFTAATYGRTITAN</sequence>
<keyword evidence="7" id="KW-0675">Receptor</keyword>
<proteinExistence type="predicted"/>
<organism evidence="12 13">
    <name type="scientific">Adineta steineri</name>
    <dbReference type="NCBI Taxonomy" id="433720"/>
    <lineage>
        <taxon>Eukaryota</taxon>
        <taxon>Metazoa</taxon>
        <taxon>Spiralia</taxon>
        <taxon>Gnathifera</taxon>
        <taxon>Rotifera</taxon>
        <taxon>Eurotatoria</taxon>
        <taxon>Bdelloidea</taxon>
        <taxon>Adinetida</taxon>
        <taxon>Adinetidae</taxon>
        <taxon>Adineta</taxon>
    </lineage>
</organism>
<evidence type="ECO:0000256" key="2">
    <source>
        <dbReference type="ARBA" id="ARBA00022475"/>
    </source>
</evidence>
<dbReference type="Proteomes" id="UP000663891">
    <property type="component" value="Unassembled WGS sequence"/>
</dbReference>
<evidence type="ECO:0000259" key="10">
    <source>
        <dbReference type="PROSITE" id="PS50262"/>
    </source>
</evidence>
<comment type="caution">
    <text evidence="12">The sequence shown here is derived from an EMBL/GenBank/DDBJ whole genome shotgun (WGS) entry which is preliminary data.</text>
</comment>
<keyword evidence="5" id="KW-0297">G-protein coupled receptor</keyword>
<evidence type="ECO:0000313" key="12">
    <source>
        <dbReference type="EMBL" id="CAF3821130.1"/>
    </source>
</evidence>
<reference evidence="12" key="1">
    <citation type="submission" date="2021-02" db="EMBL/GenBank/DDBJ databases">
        <authorList>
            <person name="Nowell W R."/>
        </authorList>
    </citation>
    <scope>NUCLEOTIDE SEQUENCE</scope>
</reference>